<dbReference type="Gene3D" id="2.60.120.260">
    <property type="entry name" value="Galactose-binding domain-like"/>
    <property type="match status" value="2"/>
</dbReference>
<dbReference type="SUPFAM" id="SSF49785">
    <property type="entry name" value="Galactose-binding domain-like"/>
    <property type="match status" value="2"/>
</dbReference>
<dbReference type="InterPro" id="IPR036439">
    <property type="entry name" value="Dockerin_dom_sf"/>
</dbReference>
<dbReference type="InterPro" id="IPR017853">
    <property type="entry name" value="GH"/>
</dbReference>
<dbReference type="CDD" id="cd08547">
    <property type="entry name" value="Type_II_cohesin"/>
    <property type="match status" value="1"/>
</dbReference>
<evidence type="ECO:0000313" key="4">
    <source>
        <dbReference type="Proteomes" id="UP000250369"/>
    </source>
</evidence>
<accession>A0A329M8B5</accession>
<dbReference type="InterPro" id="IPR016134">
    <property type="entry name" value="Dockerin_dom"/>
</dbReference>
<dbReference type="GO" id="GO:0000272">
    <property type="term" value="P:polysaccharide catabolic process"/>
    <property type="evidence" value="ECO:0007669"/>
    <property type="project" value="InterPro"/>
</dbReference>
<gene>
    <name evidence="3" type="ORF">DQG23_28715</name>
</gene>
<dbReference type="InterPro" id="IPR002105">
    <property type="entry name" value="Dockerin_1_rpt"/>
</dbReference>
<dbReference type="PROSITE" id="PS51766">
    <property type="entry name" value="DOCKERIN"/>
    <property type="match status" value="1"/>
</dbReference>
<dbReference type="Gene3D" id="1.10.1330.10">
    <property type="entry name" value="Dockerin domain"/>
    <property type="match status" value="1"/>
</dbReference>
<dbReference type="InterPro" id="IPR002102">
    <property type="entry name" value="Cohesin_dom"/>
</dbReference>
<dbReference type="Pfam" id="PF00404">
    <property type="entry name" value="Dockerin_1"/>
    <property type="match status" value="1"/>
</dbReference>
<dbReference type="GO" id="GO:0004553">
    <property type="term" value="F:hydrolase activity, hydrolyzing O-glycosyl compounds"/>
    <property type="evidence" value="ECO:0007669"/>
    <property type="project" value="InterPro"/>
</dbReference>
<dbReference type="Pfam" id="PF02018">
    <property type="entry name" value="CBM_4_9"/>
    <property type="match status" value="2"/>
</dbReference>
<comment type="caution">
    <text evidence="3">The sequence shown here is derived from an EMBL/GenBank/DDBJ whole genome shotgun (WGS) entry which is preliminary data.</text>
</comment>
<evidence type="ECO:0000259" key="2">
    <source>
        <dbReference type="PROSITE" id="PS51766"/>
    </source>
</evidence>
<dbReference type="CDD" id="cd14254">
    <property type="entry name" value="Dockerin_II"/>
    <property type="match status" value="1"/>
</dbReference>
<dbReference type="GO" id="GO:0030246">
    <property type="term" value="F:carbohydrate binding"/>
    <property type="evidence" value="ECO:0007669"/>
    <property type="project" value="InterPro"/>
</dbReference>
<organism evidence="3 4">
    <name type="scientific">Paenibacillus contaminans</name>
    <dbReference type="NCBI Taxonomy" id="450362"/>
    <lineage>
        <taxon>Bacteria</taxon>
        <taxon>Bacillati</taxon>
        <taxon>Bacillota</taxon>
        <taxon>Bacilli</taxon>
        <taxon>Bacillales</taxon>
        <taxon>Paenibacillaceae</taxon>
        <taxon>Paenibacillus</taxon>
    </lineage>
</organism>
<protein>
    <recommendedName>
        <fullName evidence="2">Dockerin domain-containing protein</fullName>
    </recommendedName>
</protein>
<dbReference type="Gene3D" id="2.60.40.680">
    <property type="match status" value="3"/>
</dbReference>
<dbReference type="EMBL" id="QMFB01000021">
    <property type="protein sequence ID" value="RAV16399.1"/>
    <property type="molecule type" value="Genomic_DNA"/>
</dbReference>
<dbReference type="Proteomes" id="UP000250369">
    <property type="component" value="Unassembled WGS sequence"/>
</dbReference>
<dbReference type="InterPro" id="IPR008979">
    <property type="entry name" value="Galactose-bd-like_sf"/>
</dbReference>
<dbReference type="InterPro" id="IPR003305">
    <property type="entry name" value="CenC_carb-bd"/>
</dbReference>
<dbReference type="Pfam" id="PF00963">
    <property type="entry name" value="Cohesin"/>
    <property type="match status" value="2"/>
</dbReference>
<dbReference type="InterPro" id="IPR018247">
    <property type="entry name" value="EF_Hand_1_Ca_BS"/>
</dbReference>
<sequence>MRGGKQMRMKAAIISLMLLIIMNIFSVIGASASSNSNERLQYFGYYGMDGPTAGKPTDEYIQLVGKWGNSNVAVIHGWLYGETLRDTIESAASQNMQVILNVFDIFFTGGFENGGHLVESWENNWTTLKQTLTGLEDNVLAFYFDEPWWNGVSEEKFRFVTKLIREDYPDTRVMQVSALYDLDPGNTGDGIRSEYLEYVTDVGFDYYSGWDLGEYLLYHERLKALANKNQDIWLIPRAFSGDNTSDGMQQELLRHYELALKEPRVVGILPFIFSSAEWWEGLKVFLDETDPRYDSYLKNTHIQVGKSVIASSGPNDNLYGASLDFSSVQGTRGWSYQQGDGSTYTDLNWNAGELLWQGANQLTVGPDFQQPDINEAVRKWVAPKSGTIQIATNGNIRKSDASGDGVRFKLLKNNIRIWPEDSEWKQLQANDKTGFPMKSTIEVQAGDVLYFVANPNSDSTGDKIFWNPVIIYKTITEPSTRLDGPVSARPGDAVDLQIGIAGDPLNFTTWRGVVNYDAAKLQFATKTVPRESGGGTYQALAEEAYSNSRAGFELLSSEVNAEQGKIYITMASNGAGNAVRNGGGLLTLFGSVKAGAAKGNTEISLTDLKVSMEEMDTDVAGSSFTMSVFKVDPDELIVNPGFEEGLDGWTYYNTSAFDIVHSPVHSGANSLKISARAINYTGVKQDITAALSANGQGLYDFGAMLRTKSGSQNMYAAIVVYNTSGSVFAYAGSTENVGSDSWTRSSGTANITWTGELASAMIITESLPETGKGDYYVDDVSLKKQKPPAARLGGPASVQRGGAVDLQIGIAGDPLNFTTWRGVVNYDAAKLQFATETVTRENDGGTYQALAEEAYSNSRTGFELLSSEVNAEQGKIYITMAGGAVQSEGDLLTLFGSIKADAAKGNTEVSVTDIRVSMEEMDTDVAGSSFTMDILGDDPEELIVNPGFEDGLDGWTYYNTVTFDIVNSPVHSGANSLKISDRAINYTGVKQDITDALAANGQGLYDFGAMLRTEADSQNMYAAIVVYNTSGSAFAYAGSTDTVGSGSWTRSSGTVNITWTGDLASAMIITESLPETGKGNYYVDDISLKKQKSNQSTLTSSASTVLSGSQFKVNYGLRNVQQAVYAQDVQLDYDASVLEFVSAESLIQGVSIVDTQNEQAGKLRLTIASEDAQHAITGNAQVVELTFRAKSIPQAASGLISIKSAALKDEQGDEVQAALSSVNVEVTASENNMDINANGKVSIGDLSIVAAHYGKGSGSPDWNEAKKADVNGDGKIDFLDLAAVARTIVS</sequence>
<reference evidence="3 4" key="1">
    <citation type="journal article" date="2009" name="Int. J. Syst. Evol. Microbiol.">
        <title>Paenibacillus contaminans sp. nov., isolated from a contaminated laboratory plate.</title>
        <authorList>
            <person name="Chou J.H."/>
            <person name="Lee J.H."/>
            <person name="Lin M.C."/>
            <person name="Chang P.S."/>
            <person name="Arun A.B."/>
            <person name="Young C.C."/>
            <person name="Chen W.M."/>
        </authorList>
    </citation>
    <scope>NUCLEOTIDE SEQUENCE [LARGE SCALE GENOMIC DNA]</scope>
    <source>
        <strain evidence="3 4">CKOBP-6</strain>
    </source>
</reference>
<proteinExistence type="predicted"/>
<evidence type="ECO:0000256" key="1">
    <source>
        <dbReference type="ARBA" id="ARBA00022801"/>
    </source>
</evidence>
<keyword evidence="4" id="KW-1185">Reference proteome</keyword>
<dbReference type="SUPFAM" id="SSF63446">
    <property type="entry name" value="Type I dockerin domain"/>
    <property type="match status" value="1"/>
</dbReference>
<dbReference type="SUPFAM" id="SSF49384">
    <property type="entry name" value="Carbohydrate-binding domain"/>
    <property type="match status" value="3"/>
</dbReference>
<dbReference type="SUPFAM" id="SSF51445">
    <property type="entry name" value="(Trans)glycosidases"/>
    <property type="match status" value="1"/>
</dbReference>
<name>A0A329M8B5_9BACL</name>
<dbReference type="InterPro" id="IPR008965">
    <property type="entry name" value="CBM2/CBM3_carb-bd_dom_sf"/>
</dbReference>
<keyword evidence="1" id="KW-0378">Hydrolase</keyword>
<dbReference type="PROSITE" id="PS00018">
    <property type="entry name" value="EF_HAND_1"/>
    <property type="match status" value="2"/>
</dbReference>
<feature type="domain" description="Dockerin" evidence="2">
    <location>
        <begin position="1228"/>
        <end position="1290"/>
    </location>
</feature>
<evidence type="ECO:0000313" key="3">
    <source>
        <dbReference type="EMBL" id="RAV16399.1"/>
    </source>
</evidence>